<evidence type="ECO:0000313" key="2">
    <source>
        <dbReference type="EMBL" id="QDT01369.1"/>
    </source>
</evidence>
<proteinExistence type="predicted"/>
<evidence type="ECO:0000256" key="1">
    <source>
        <dbReference type="SAM" id="MobiDB-lite"/>
    </source>
</evidence>
<sequence>MLNIPTDPNIAEYTIIGNHTQVNLSDGGVIEERVQVGSRQGLNANIEINIAGGIVEERFTAYNKSTVNISGGNVGSNTHFGGIKQGNFTGGEQSATFSTSGKAARST</sequence>
<keyword evidence="3" id="KW-1185">Reference proteome</keyword>
<feature type="region of interest" description="Disordered" evidence="1">
    <location>
        <begin position="85"/>
        <end position="107"/>
    </location>
</feature>
<gene>
    <name evidence="2" type="ORF">HG15A2_47110</name>
</gene>
<dbReference type="EMBL" id="CP036263">
    <property type="protein sequence ID" value="QDT01369.1"/>
    <property type="molecule type" value="Genomic_DNA"/>
</dbReference>
<organism evidence="2 3">
    <name type="scientific">Adhaeretor mobilis</name>
    <dbReference type="NCBI Taxonomy" id="1930276"/>
    <lineage>
        <taxon>Bacteria</taxon>
        <taxon>Pseudomonadati</taxon>
        <taxon>Planctomycetota</taxon>
        <taxon>Planctomycetia</taxon>
        <taxon>Pirellulales</taxon>
        <taxon>Lacipirellulaceae</taxon>
        <taxon>Adhaeretor</taxon>
    </lineage>
</organism>
<evidence type="ECO:0000313" key="3">
    <source>
        <dbReference type="Proteomes" id="UP000319852"/>
    </source>
</evidence>
<accession>A0A517N2K2</accession>
<dbReference type="AlphaFoldDB" id="A0A517N2K2"/>
<dbReference type="KEGG" id="amob:HG15A2_47110"/>
<feature type="compositionally biased region" description="Polar residues" evidence="1">
    <location>
        <begin position="86"/>
        <end position="107"/>
    </location>
</feature>
<dbReference type="RefSeq" id="WP_145063503.1">
    <property type="nucleotide sequence ID" value="NZ_CP036263.1"/>
</dbReference>
<reference evidence="2 3" key="1">
    <citation type="submission" date="2019-02" db="EMBL/GenBank/DDBJ databases">
        <title>Deep-cultivation of Planctomycetes and their phenomic and genomic characterization uncovers novel biology.</title>
        <authorList>
            <person name="Wiegand S."/>
            <person name="Jogler M."/>
            <person name="Boedeker C."/>
            <person name="Pinto D."/>
            <person name="Vollmers J."/>
            <person name="Rivas-Marin E."/>
            <person name="Kohn T."/>
            <person name="Peeters S.H."/>
            <person name="Heuer A."/>
            <person name="Rast P."/>
            <person name="Oberbeckmann S."/>
            <person name="Bunk B."/>
            <person name="Jeske O."/>
            <person name="Meyerdierks A."/>
            <person name="Storesund J.E."/>
            <person name="Kallscheuer N."/>
            <person name="Luecker S."/>
            <person name="Lage O.M."/>
            <person name="Pohl T."/>
            <person name="Merkel B.J."/>
            <person name="Hornburger P."/>
            <person name="Mueller R.-W."/>
            <person name="Bruemmer F."/>
            <person name="Labrenz M."/>
            <person name="Spormann A.M."/>
            <person name="Op den Camp H."/>
            <person name="Overmann J."/>
            <person name="Amann R."/>
            <person name="Jetten M.S.M."/>
            <person name="Mascher T."/>
            <person name="Medema M.H."/>
            <person name="Devos D.P."/>
            <person name="Kaster A.-K."/>
            <person name="Ovreas L."/>
            <person name="Rohde M."/>
            <person name="Galperin M.Y."/>
            <person name="Jogler C."/>
        </authorList>
    </citation>
    <scope>NUCLEOTIDE SEQUENCE [LARGE SCALE GENOMIC DNA]</scope>
    <source>
        <strain evidence="2 3">HG15A2</strain>
    </source>
</reference>
<dbReference type="Proteomes" id="UP000319852">
    <property type="component" value="Chromosome"/>
</dbReference>
<protein>
    <submittedName>
        <fullName evidence="2">Uncharacterized protein</fullName>
    </submittedName>
</protein>
<name>A0A517N2K2_9BACT</name>